<name>A0A1M6Q628_REIAG</name>
<sequence>MKIEKKDIPILKGLLSELIKPINSNGIDFDSLPKDFKQNFNNNNNDLDTEFRRFANIFDKAEAGKFEQSQIGWALILRTSNSYGFDFDDYFKTQNRKERKAELDFQISKIKAKTFIPVLILGSFGGIYSGISLLKDFGIIPNKEIETQQQADEIQNQESTLIKDNETIDNLQNKILKNSDTIK</sequence>
<proteinExistence type="predicted"/>
<keyword evidence="3" id="KW-1185">Reference proteome</keyword>
<evidence type="ECO:0000313" key="3">
    <source>
        <dbReference type="Proteomes" id="UP000184474"/>
    </source>
</evidence>
<evidence type="ECO:0000256" key="1">
    <source>
        <dbReference type="SAM" id="Phobius"/>
    </source>
</evidence>
<organism evidence="2 3">
    <name type="scientific">Reichenbachiella agariperforans</name>
    <dbReference type="NCBI Taxonomy" id="156994"/>
    <lineage>
        <taxon>Bacteria</taxon>
        <taxon>Pseudomonadati</taxon>
        <taxon>Bacteroidota</taxon>
        <taxon>Cytophagia</taxon>
        <taxon>Cytophagales</taxon>
        <taxon>Reichenbachiellaceae</taxon>
        <taxon>Reichenbachiella</taxon>
    </lineage>
</organism>
<keyword evidence="1" id="KW-0472">Membrane</keyword>
<feature type="transmembrane region" description="Helical" evidence="1">
    <location>
        <begin position="115"/>
        <end position="134"/>
    </location>
</feature>
<keyword evidence="1" id="KW-1133">Transmembrane helix</keyword>
<dbReference type="EMBL" id="FRAA01000003">
    <property type="protein sequence ID" value="SHK15598.1"/>
    <property type="molecule type" value="Genomic_DNA"/>
</dbReference>
<dbReference type="STRING" id="156994.SAMN04488028_103182"/>
<reference evidence="3" key="1">
    <citation type="submission" date="2016-11" db="EMBL/GenBank/DDBJ databases">
        <authorList>
            <person name="Varghese N."/>
            <person name="Submissions S."/>
        </authorList>
    </citation>
    <scope>NUCLEOTIDE SEQUENCE [LARGE SCALE GENOMIC DNA]</scope>
    <source>
        <strain evidence="3">DSM 26134</strain>
    </source>
</reference>
<dbReference type="AlphaFoldDB" id="A0A1M6Q628"/>
<keyword evidence="1" id="KW-0812">Transmembrane</keyword>
<evidence type="ECO:0000313" key="2">
    <source>
        <dbReference type="EMBL" id="SHK15598.1"/>
    </source>
</evidence>
<dbReference type="Proteomes" id="UP000184474">
    <property type="component" value="Unassembled WGS sequence"/>
</dbReference>
<protein>
    <submittedName>
        <fullName evidence="2">Uncharacterized protein</fullName>
    </submittedName>
</protein>
<dbReference type="RefSeq" id="WP_073122174.1">
    <property type="nucleotide sequence ID" value="NZ_FRAA01000003.1"/>
</dbReference>
<accession>A0A1M6Q628</accession>
<gene>
    <name evidence="2" type="ORF">SAMN04488028_103182</name>
</gene>